<dbReference type="RefSeq" id="XP_053025640.1">
    <property type="nucleotide sequence ID" value="XM_053162231.1"/>
</dbReference>
<dbReference type="GeneID" id="77803125"/>
<feature type="compositionally biased region" description="Pro residues" evidence="1">
    <location>
        <begin position="26"/>
        <end position="36"/>
    </location>
</feature>
<organism evidence="2 3">
    <name type="scientific">Puccinia triticina</name>
    <dbReference type="NCBI Taxonomy" id="208348"/>
    <lineage>
        <taxon>Eukaryota</taxon>
        <taxon>Fungi</taxon>
        <taxon>Dikarya</taxon>
        <taxon>Basidiomycota</taxon>
        <taxon>Pucciniomycotina</taxon>
        <taxon>Pucciniomycetes</taxon>
        <taxon>Pucciniales</taxon>
        <taxon>Pucciniaceae</taxon>
        <taxon>Puccinia</taxon>
    </lineage>
</organism>
<accession>A0ABY7CYR0</accession>
<proteinExistence type="predicted"/>
<sequence>MPAAYMDSVSAEPDLLDDSAESCDPPLGPTPGPSPPNLNTLNSGKASRLEFPEKSMN</sequence>
<gene>
    <name evidence="2" type="ORF">PtA15_12A70</name>
</gene>
<dbReference type="EMBL" id="CP110432">
    <property type="protein sequence ID" value="WAQ90085.1"/>
    <property type="molecule type" value="Genomic_DNA"/>
</dbReference>
<protein>
    <submittedName>
        <fullName evidence="2">Uncharacterized protein</fullName>
    </submittedName>
</protein>
<evidence type="ECO:0000313" key="2">
    <source>
        <dbReference type="EMBL" id="WAQ90085.1"/>
    </source>
</evidence>
<reference evidence="2" key="1">
    <citation type="submission" date="2022-10" db="EMBL/GenBank/DDBJ databases">
        <title>Puccinia triticina Genome sequencing and assembly.</title>
        <authorList>
            <person name="Li C."/>
        </authorList>
    </citation>
    <scope>NUCLEOTIDE SEQUENCE</scope>
    <source>
        <strain evidence="2">Pt15</strain>
    </source>
</reference>
<feature type="compositionally biased region" description="Basic and acidic residues" evidence="1">
    <location>
        <begin position="47"/>
        <end position="57"/>
    </location>
</feature>
<name>A0ABY7CYR0_9BASI</name>
<dbReference type="Proteomes" id="UP001164743">
    <property type="component" value="Chromosome 12A"/>
</dbReference>
<evidence type="ECO:0000256" key="1">
    <source>
        <dbReference type="SAM" id="MobiDB-lite"/>
    </source>
</evidence>
<keyword evidence="3" id="KW-1185">Reference proteome</keyword>
<feature type="region of interest" description="Disordered" evidence="1">
    <location>
        <begin position="1"/>
        <end position="57"/>
    </location>
</feature>
<evidence type="ECO:0000313" key="3">
    <source>
        <dbReference type="Proteomes" id="UP001164743"/>
    </source>
</evidence>